<comment type="caution">
    <text evidence="1">The sequence shown here is derived from an EMBL/GenBank/DDBJ whole genome shotgun (WGS) entry which is preliminary data.</text>
</comment>
<reference evidence="1 2" key="1">
    <citation type="submission" date="2023-01" db="EMBL/GenBank/DDBJ databases">
        <title>Novel diversity within Roseofilum (Cyanobacteria; Desertifilaceae) from marine benthic mats with descriptions of four novel species.</title>
        <authorList>
            <person name="Wang Y."/>
            <person name="Berthold D.E."/>
            <person name="Hu J."/>
            <person name="Lefler F.W."/>
            <person name="Laughinghouse H.D. IV."/>
        </authorList>
    </citation>
    <scope>NUCLEOTIDE SEQUENCE [LARGE SCALE GENOMIC DNA]</scope>
    <source>
        <strain evidence="1 2">BLCC-M143</strain>
    </source>
</reference>
<name>A0ABT7C352_9CYAN</name>
<accession>A0ABT7C352</accession>
<protein>
    <submittedName>
        <fullName evidence="1">Uncharacterized protein</fullName>
    </submittedName>
</protein>
<sequence length="67" mass="7828">MFQHHTLPPSFNMAELVFEVCHTGKLTQANRKQLRSILLQPSISEEEHSAIDRLLYAIRRGWLKIAR</sequence>
<dbReference type="EMBL" id="JAQOSQ010000036">
    <property type="protein sequence ID" value="MDJ1185482.1"/>
    <property type="molecule type" value="Genomic_DNA"/>
</dbReference>
<dbReference type="Proteomes" id="UP001232992">
    <property type="component" value="Unassembled WGS sequence"/>
</dbReference>
<evidence type="ECO:0000313" key="1">
    <source>
        <dbReference type="EMBL" id="MDJ1185482.1"/>
    </source>
</evidence>
<dbReference type="RefSeq" id="WP_283760122.1">
    <property type="nucleotide sequence ID" value="NZ_JAQOSQ010000036.1"/>
</dbReference>
<gene>
    <name evidence="1" type="ORF">PMH09_20045</name>
</gene>
<proteinExistence type="predicted"/>
<organism evidence="1 2">
    <name type="scientific">Roseofilum casamattae BLCC-M143</name>
    <dbReference type="NCBI Taxonomy" id="3022442"/>
    <lineage>
        <taxon>Bacteria</taxon>
        <taxon>Bacillati</taxon>
        <taxon>Cyanobacteriota</taxon>
        <taxon>Cyanophyceae</taxon>
        <taxon>Desertifilales</taxon>
        <taxon>Desertifilaceae</taxon>
        <taxon>Roseofilum</taxon>
        <taxon>Roseofilum casamattae</taxon>
    </lineage>
</organism>
<keyword evidence="2" id="KW-1185">Reference proteome</keyword>
<evidence type="ECO:0000313" key="2">
    <source>
        <dbReference type="Proteomes" id="UP001232992"/>
    </source>
</evidence>